<dbReference type="PROSITE" id="PS00211">
    <property type="entry name" value="ABC_TRANSPORTER_1"/>
    <property type="match status" value="1"/>
</dbReference>
<accession>A0A1G8YR69</accession>
<dbReference type="InterPro" id="IPR013563">
    <property type="entry name" value="Oligopep_ABC_C"/>
</dbReference>
<keyword evidence="3" id="KW-0547">Nucleotide-binding</keyword>
<dbReference type="InterPro" id="IPR017871">
    <property type="entry name" value="ABC_transporter-like_CS"/>
</dbReference>
<dbReference type="GO" id="GO:0015833">
    <property type="term" value="P:peptide transport"/>
    <property type="evidence" value="ECO:0007669"/>
    <property type="project" value="InterPro"/>
</dbReference>
<dbReference type="Proteomes" id="UP000198694">
    <property type="component" value="Unassembled WGS sequence"/>
</dbReference>
<protein>
    <submittedName>
        <fullName evidence="6">Peptide/nickel transport system ATP-binding protein/oligopeptide transport system ATP-binding protein</fullName>
    </submittedName>
</protein>
<dbReference type="PANTHER" id="PTHR43776:SF7">
    <property type="entry name" value="D,D-DIPEPTIDE TRANSPORT ATP-BINDING PROTEIN DDPF-RELATED"/>
    <property type="match status" value="1"/>
</dbReference>
<dbReference type="InterPro" id="IPR003439">
    <property type="entry name" value="ABC_transporter-like_ATP-bd"/>
</dbReference>
<evidence type="ECO:0000259" key="5">
    <source>
        <dbReference type="PROSITE" id="PS50893"/>
    </source>
</evidence>
<dbReference type="GO" id="GO:0005524">
    <property type="term" value="F:ATP binding"/>
    <property type="evidence" value="ECO:0007669"/>
    <property type="project" value="UniProtKB-KW"/>
</dbReference>
<evidence type="ECO:0000256" key="4">
    <source>
        <dbReference type="ARBA" id="ARBA00022840"/>
    </source>
</evidence>
<feature type="domain" description="ABC transporter" evidence="5">
    <location>
        <begin position="5"/>
        <end position="255"/>
    </location>
</feature>
<dbReference type="Gene3D" id="3.40.50.300">
    <property type="entry name" value="P-loop containing nucleotide triphosphate hydrolases"/>
    <property type="match status" value="1"/>
</dbReference>
<dbReference type="AlphaFoldDB" id="A0A1G8YR69"/>
<keyword evidence="2" id="KW-0813">Transport</keyword>
<comment type="similarity">
    <text evidence="1">Belongs to the ABC transporter superfamily.</text>
</comment>
<evidence type="ECO:0000256" key="2">
    <source>
        <dbReference type="ARBA" id="ARBA00022448"/>
    </source>
</evidence>
<dbReference type="OrthoDB" id="9802264at2"/>
<keyword evidence="4 6" id="KW-0067">ATP-binding</keyword>
<gene>
    <name evidence="6" type="ORF">SAMN05216243_1777</name>
</gene>
<evidence type="ECO:0000256" key="3">
    <source>
        <dbReference type="ARBA" id="ARBA00022741"/>
    </source>
</evidence>
<evidence type="ECO:0000313" key="7">
    <source>
        <dbReference type="Proteomes" id="UP000198694"/>
    </source>
</evidence>
<dbReference type="GO" id="GO:0016887">
    <property type="term" value="F:ATP hydrolysis activity"/>
    <property type="evidence" value="ECO:0007669"/>
    <property type="project" value="InterPro"/>
</dbReference>
<dbReference type="Pfam" id="PF08352">
    <property type="entry name" value="oligo_HPY"/>
    <property type="match status" value="1"/>
</dbReference>
<proteinExistence type="inferred from homology"/>
<dbReference type="InterPro" id="IPR050319">
    <property type="entry name" value="ABC_transp_ATP-bind"/>
</dbReference>
<dbReference type="NCBIfam" id="TIGR01727">
    <property type="entry name" value="oligo_HPY"/>
    <property type="match status" value="1"/>
</dbReference>
<keyword evidence="7" id="KW-1185">Reference proteome</keyword>
<name>A0A1G8YR69_9BACI</name>
<organism evidence="6 7">
    <name type="scientific">Sediminibacillus albus</name>
    <dbReference type="NCBI Taxonomy" id="407036"/>
    <lineage>
        <taxon>Bacteria</taxon>
        <taxon>Bacillati</taxon>
        <taxon>Bacillota</taxon>
        <taxon>Bacilli</taxon>
        <taxon>Bacillales</taxon>
        <taxon>Bacillaceae</taxon>
        <taxon>Sediminibacillus</taxon>
    </lineage>
</organism>
<dbReference type="SMART" id="SM00382">
    <property type="entry name" value="AAA"/>
    <property type="match status" value="1"/>
</dbReference>
<dbReference type="Pfam" id="PF00005">
    <property type="entry name" value="ABC_tran"/>
    <property type="match status" value="1"/>
</dbReference>
<dbReference type="EMBL" id="FNFL01000002">
    <property type="protein sequence ID" value="SDK05236.1"/>
    <property type="molecule type" value="Genomic_DNA"/>
</dbReference>
<dbReference type="GO" id="GO:0055085">
    <property type="term" value="P:transmembrane transport"/>
    <property type="evidence" value="ECO:0007669"/>
    <property type="project" value="UniProtKB-ARBA"/>
</dbReference>
<dbReference type="PROSITE" id="PS50893">
    <property type="entry name" value="ABC_TRANSPORTER_2"/>
    <property type="match status" value="1"/>
</dbReference>
<dbReference type="STRING" id="407036.SAMN05216243_1777"/>
<dbReference type="RefSeq" id="WP_093213146.1">
    <property type="nucleotide sequence ID" value="NZ_FNFL01000002.1"/>
</dbReference>
<dbReference type="SUPFAM" id="SSF52540">
    <property type="entry name" value="P-loop containing nucleoside triphosphate hydrolases"/>
    <property type="match status" value="1"/>
</dbReference>
<dbReference type="PANTHER" id="PTHR43776">
    <property type="entry name" value="TRANSPORT ATP-BINDING PROTEIN"/>
    <property type="match status" value="1"/>
</dbReference>
<dbReference type="FunFam" id="3.40.50.300:FF:000016">
    <property type="entry name" value="Oligopeptide ABC transporter ATP-binding component"/>
    <property type="match status" value="1"/>
</dbReference>
<sequence>MSTLLEVKNLKKHFPINNGGLLKKQNGAVKAVDGISFQVKQGETLGLVGESGCGKSTAGRAILKLLEPTEGEIRFKGEDITGYRGEKLRKLRRDMQLIFQDPYASLNPRKTIEQIITEPMKIFNLPKQQRKKKLDRLLDVVGLSSYHKQRYPHEFSGGQRQRIGIARSLALDPDLVICDEPVSALDVSIQAQVINLMEDLQQEFNLTYIFIAHDLSVVHHISDRVAVMYLGQIVEIGEVEELYSHPKHPYTQALLSAIPEADPELSRERILIKGDLPSPSDPPLGCKFHTRCPYAEEICRTSNPLLKQVSSGGQQAACHFVKEVALEH</sequence>
<evidence type="ECO:0000313" key="6">
    <source>
        <dbReference type="EMBL" id="SDK05236.1"/>
    </source>
</evidence>
<dbReference type="InterPro" id="IPR027417">
    <property type="entry name" value="P-loop_NTPase"/>
</dbReference>
<dbReference type="NCBIfam" id="NF008453">
    <property type="entry name" value="PRK11308.1"/>
    <property type="match status" value="1"/>
</dbReference>
<dbReference type="InterPro" id="IPR003593">
    <property type="entry name" value="AAA+_ATPase"/>
</dbReference>
<dbReference type="CDD" id="cd03257">
    <property type="entry name" value="ABC_NikE_OppD_transporters"/>
    <property type="match status" value="1"/>
</dbReference>
<evidence type="ECO:0000256" key="1">
    <source>
        <dbReference type="ARBA" id="ARBA00005417"/>
    </source>
</evidence>
<reference evidence="6 7" key="1">
    <citation type="submission" date="2016-10" db="EMBL/GenBank/DDBJ databases">
        <authorList>
            <person name="de Groot N.N."/>
        </authorList>
    </citation>
    <scope>NUCLEOTIDE SEQUENCE [LARGE SCALE GENOMIC DNA]</scope>
    <source>
        <strain evidence="6 7">CGMCC 1.6502</strain>
    </source>
</reference>